<dbReference type="InterPro" id="IPR036885">
    <property type="entry name" value="SWIB_MDM2_dom_sf"/>
</dbReference>
<evidence type="ECO:0000256" key="1">
    <source>
        <dbReference type="SAM" id="MobiDB-lite"/>
    </source>
</evidence>
<dbReference type="Gene3D" id="1.10.10.60">
    <property type="entry name" value="Homeodomain-like"/>
    <property type="match status" value="1"/>
</dbReference>
<dbReference type="CDD" id="cd10567">
    <property type="entry name" value="SWIB-MDM2_like"/>
    <property type="match status" value="2"/>
</dbReference>
<proteinExistence type="predicted"/>
<reference evidence="4 5" key="1">
    <citation type="submission" date="2023-10" db="EMBL/GenBank/DDBJ databases">
        <authorList>
            <person name="Maclean D."/>
            <person name="Macfadyen A."/>
        </authorList>
    </citation>
    <scope>NUCLEOTIDE SEQUENCE [LARGE SCALE GENOMIC DNA]</scope>
</reference>
<comment type="caution">
    <text evidence="4">The sequence shown here is derived from an EMBL/GenBank/DDBJ whole genome shotgun (WGS) entry which is preliminary data.</text>
</comment>
<name>A0AAV1HWW9_9CHLO</name>
<dbReference type="AlphaFoldDB" id="A0AAV1HWW9"/>
<dbReference type="SMART" id="SM00151">
    <property type="entry name" value="SWIB"/>
    <property type="match status" value="2"/>
</dbReference>
<dbReference type="InterPro" id="IPR019835">
    <property type="entry name" value="SWIB_domain"/>
</dbReference>
<dbReference type="Pfam" id="PF08766">
    <property type="entry name" value="DEK_C"/>
    <property type="match status" value="1"/>
</dbReference>
<feature type="compositionally biased region" description="Acidic residues" evidence="1">
    <location>
        <begin position="219"/>
        <end position="236"/>
    </location>
</feature>
<dbReference type="Pfam" id="PF02201">
    <property type="entry name" value="SWIB"/>
    <property type="match status" value="2"/>
</dbReference>
<feature type="domain" description="DEK-C" evidence="3">
    <location>
        <begin position="2"/>
        <end position="57"/>
    </location>
</feature>
<feature type="domain" description="DM2" evidence="2">
    <location>
        <begin position="95"/>
        <end position="170"/>
    </location>
</feature>
<dbReference type="PANTHER" id="PTHR13844">
    <property type="entry name" value="SWI/SNF-RELATED MATRIX-ASSOCIATED ACTIN-DEPENDENT REGULATOR OF CHROMATIN SUBFAMILY D"/>
    <property type="match status" value="1"/>
</dbReference>
<evidence type="ECO:0008006" key="6">
    <source>
        <dbReference type="Google" id="ProtNLM"/>
    </source>
</evidence>
<dbReference type="PROSITE" id="PS51998">
    <property type="entry name" value="DEK_C"/>
    <property type="match status" value="1"/>
</dbReference>
<gene>
    <name evidence="4" type="ORF">CVIRNUC_002174</name>
</gene>
<evidence type="ECO:0000259" key="2">
    <source>
        <dbReference type="PROSITE" id="PS51925"/>
    </source>
</evidence>
<dbReference type="Proteomes" id="UP001314263">
    <property type="component" value="Unassembled WGS sequence"/>
</dbReference>
<evidence type="ECO:0000313" key="4">
    <source>
        <dbReference type="EMBL" id="CAK0752817.1"/>
    </source>
</evidence>
<dbReference type="PROSITE" id="PS51925">
    <property type="entry name" value="SWIB_MDM2"/>
    <property type="match status" value="2"/>
</dbReference>
<dbReference type="InterPro" id="IPR014876">
    <property type="entry name" value="DEK_C"/>
</dbReference>
<protein>
    <recommendedName>
        <fullName evidence="6">DM2 domain-containing protein</fullName>
    </recommendedName>
</protein>
<feature type="region of interest" description="Disordered" evidence="1">
    <location>
        <begin position="180"/>
        <end position="256"/>
    </location>
</feature>
<dbReference type="Gene3D" id="1.10.245.10">
    <property type="entry name" value="SWIB/MDM2 domain"/>
    <property type="match status" value="2"/>
</dbReference>
<feature type="domain" description="DM2" evidence="2">
    <location>
        <begin position="249"/>
        <end position="325"/>
    </location>
</feature>
<evidence type="ECO:0000313" key="5">
    <source>
        <dbReference type="Proteomes" id="UP001314263"/>
    </source>
</evidence>
<organism evidence="4 5">
    <name type="scientific">Coccomyxa viridis</name>
    <dbReference type="NCBI Taxonomy" id="1274662"/>
    <lineage>
        <taxon>Eukaryota</taxon>
        <taxon>Viridiplantae</taxon>
        <taxon>Chlorophyta</taxon>
        <taxon>core chlorophytes</taxon>
        <taxon>Trebouxiophyceae</taxon>
        <taxon>Trebouxiophyceae incertae sedis</taxon>
        <taxon>Coccomyxaceae</taxon>
        <taxon>Coccomyxa</taxon>
    </lineage>
</organism>
<dbReference type="SUPFAM" id="SSF109715">
    <property type="entry name" value="DEK C-terminal domain"/>
    <property type="match status" value="1"/>
</dbReference>
<evidence type="ECO:0000259" key="3">
    <source>
        <dbReference type="PROSITE" id="PS51998"/>
    </source>
</evidence>
<feature type="region of interest" description="Disordered" evidence="1">
    <location>
        <begin position="56"/>
        <end position="92"/>
    </location>
</feature>
<keyword evidence="5" id="KW-1185">Reference proteome</keyword>
<dbReference type="InterPro" id="IPR003121">
    <property type="entry name" value="SWIB_MDM2_domain"/>
</dbReference>
<accession>A0AAV1HWW9</accession>
<dbReference type="EMBL" id="CAUYUE010000003">
    <property type="protein sequence ID" value="CAK0752817.1"/>
    <property type="molecule type" value="Genomic_DNA"/>
</dbReference>
<sequence>MPVTDEQIRKRLNELLETVDLETTSERKLREMLEGEFQEDLKDRKSTLREEIQNYLDKQQEEVENDNDEKVNADEEDYDDKPAAAAKKGSKPRKAHHFGSILSAELQEFLGVESMPRTQVVKAIWVYIKEHNLQDPKNKRKIIPDEKLGKILPRTNMMMMNKHLSKHVYTADHFDYEEEDMPPKAKAKAKPAARPRTESAPKKPANGTKARKRPAARDDDTDDDEDIVIDVEDDEDATPKKKKRKPATDTGGGPLLSPEMQAFLGVQRMNRFKVVKAIWAYVKDNDLQDPNDKRSILPDAKLGKILQAPVTAFSLNKQLSKHFVKSS</sequence>
<dbReference type="SUPFAM" id="SSF47592">
    <property type="entry name" value="SWIB/MDM2 domain"/>
    <property type="match status" value="2"/>
</dbReference>